<feature type="domain" description="Dual OB-containing" evidence="1">
    <location>
        <begin position="4"/>
        <end position="204"/>
    </location>
</feature>
<protein>
    <recommendedName>
        <fullName evidence="1">Dual OB-containing domain-containing protein</fullName>
    </recommendedName>
</protein>
<reference evidence="2 3" key="1">
    <citation type="submission" date="2022-10" db="EMBL/GenBank/DDBJ databases">
        <title>High-quality genome sequences of two octocoral-associated bacteria, Endozoicomonas euniceicola EF212 and Endozoicomonas gorgoniicola PS125.</title>
        <authorList>
            <person name="Chiou Y.-J."/>
            <person name="Chen Y.-H."/>
        </authorList>
    </citation>
    <scope>NUCLEOTIDE SEQUENCE [LARGE SCALE GENOMIC DNA]</scope>
    <source>
        <strain evidence="2 3">PS125</strain>
    </source>
</reference>
<proteinExistence type="predicted"/>
<organism evidence="2 3">
    <name type="scientific">Endozoicomonas gorgoniicola</name>
    <dbReference type="NCBI Taxonomy" id="1234144"/>
    <lineage>
        <taxon>Bacteria</taxon>
        <taxon>Pseudomonadati</taxon>
        <taxon>Pseudomonadota</taxon>
        <taxon>Gammaproteobacteria</taxon>
        <taxon>Oceanospirillales</taxon>
        <taxon>Endozoicomonadaceae</taxon>
        <taxon>Endozoicomonas</taxon>
    </lineage>
</organism>
<sequence length="205" mass="23365">MVNKTIVVLANSYKHSQHCVAGKCIRTGNWVRPVSNPSGAELSHAQVRYQNPHGTYNNVRPLQKVEIYLSQHVPLENQPENYLVGDGVWQQRYRITEDELQNFLDHPYDLWGEGSSVPFQFIQNGEVEIEQSLYLVEVDNLNLFKNQYEKRRASFEYNGIGYELAVTDPNFDSILASGQETNGILCISLGENFEGSCYKIVATIF</sequence>
<dbReference type="EMBL" id="JAPFCC010000001">
    <property type="protein sequence ID" value="MCW7551609.1"/>
    <property type="molecule type" value="Genomic_DNA"/>
</dbReference>
<dbReference type="RefSeq" id="WP_262566648.1">
    <property type="nucleotide sequence ID" value="NZ_JAPFCC010000001.1"/>
</dbReference>
<comment type="caution">
    <text evidence="2">The sequence shown here is derived from an EMBL/GenBank/DDBJ whole genome shotgun (WGS) entry which is preliminary data.</text>
</comment>
<dbReference type="Proteomes" id="UP001209854">
    <property type="component" value="Unassembled WGS sequence"/>
</dbReference>
<dbReference type="InterPro" id="IPR054335">
    <property type="entry name" value="DuOB_dom"/>
</dbReference>
<evidence type="ECO:0000313" key="2">
    <source>
        <dbReference type="EMBL" id="MCW7551609.1"/>
    </source>
</evidence>
<evidence type="ECO:0000313" key="3">
    <source>
        <dbReference type="Proteomes" id="UP001209854"/>
    </source>
</evidence>
<evidence type="ECO:0000259" key="1">
    <source>
        <dbReference type="Pfam" id="PF22557"/>
    </source>
</evidence>
<dbReference type="Pfam" id="PF22557">
    <property type="entry name" value="DuOB"/>
    <property type="match status" value="1"/>
</dbReference>
<accession>A0ABT3MRD0</accession>
<name>A0ABT3MRD0_9GAMM</name>
<keyword evidence="3" id="KW-1185">Reference proteome</keyword>
<gene>
    <name evidence="2" type="ORF">NX722_02905</name>
</gene>